<dbReference type="InterPro" id="IPR000086">
    <property type="entry name" value="NUDIX_hydrolase_dom"/>
</dbReference>
<dbReference type="InterPro" id="IPR054105">
    <property type="entry name" value="WHD_NrtR"/>
</dbReference>
<proteinExistence type="predicted"/>
<reference evidence="3 4" key="1">
    <citation type="submission" date="2024-09" db="EMBL/GenBank/DDBJ databases">
        <authorList>
            <person name="Sun Q."/>
            <person name="Mori K."/>
        </authorList>
    </citation>
    <scope>NUCLEOTIDE SEQUENCE [LARGE SCALE GENOMIC DNA]</scope>
    <source>
        <strain evidence="3 4">KCTC 23076</strain>
    </source>
</reference>
<dbReference type="SUPFAM" id="SSF55811">
    <property type="entry name" value="Nudix"/>
    <property type="match status" value="1"/>
</dbReference>
<dbReference type="EMBL" id="JBHLTG010000009">
    <property type="protein sequence ID" value="MFC0681760.1"/>
    <property type="molecule type" value="Genomic_DNA"/>
</dbReference>
<dbReference type="PANTHER" id="PTHR43736:SF4">
    <property type="entry name" value="SLR1690 PROTEIN"/>
    <property type="match status" value="1"/>
</dbReference>
<gene>
    <name evidence="3" type="ORF">ACFFGH_28345</name>
</gene>
<dbReference type="Pfam" id="PF00293">
    <property type="entry name" value="NUDIX"/>
    <property type="match status" value="1"/>
</dbReference>
<dbReference type="Pfam" id="PF21906">
    <property type="entry name" value="WHD_NrtR"/>
    <property type="match status" value="1"/>
</dbReference>
<keyword evidence="4" id="KW-1185">Reference proteome</keyword>
<evidence type="ECO:0000313" key="3">
    <source>
        <dbReference type="EMBL" id="MFC0681760.1"/>
    </source>
</evidence>
<dbReference type="PANTHER" id="PTHR43736">
    <property type="entry name" value="ADP-RIBOSE PYROPHOSPHATASE"/>
    <property type="match status" value="1"/>
</dbReference>
<dbReference type="InterPro" id="IPR036390">
    <property type="entry name" value="WH_DNA-bd_sf"/>
</dbReference>
<protein>
    <submittedName>
        <fullName evidence="3">NUDIX domain-containing protein</fullName>
    </submittedName>
</protein>
<feature type="domain" description="Nudix hydrolase" evidence="1">
    <location>
        <begin position="25"/>
        <end position="100"/>
    </location>
</feature>
<organism evidence="3 4">
    <name type="scientific">Lysobacter korlensis</name>
    <dbReference type="NCBI Taxonomy" id="553636"/>
    <lineage>
        <taxon>Bacteria</taxon>
        <taxon>Pseudomonadati</taxon>
        <taxon>Pseudomonadota</taxon>
        <taxon>Gammaproteobacteria</taxon>
        <taxon>Lysobacterales</taxon>
        <taxon>Lysobacteraceae</taxon>
        <taxon>Lysobacter</taxon>
    </lineage>
</organism>
<comment type="caution">
    <text evidence="3">The sequence shown here is derived from an EMBL/GenBank/DDBJ whole genome shotgun (WGS) entry which is preliminary data.</text>
</comment>
<dbReference type="RefSeq" id="WP_386674975.1">
    <property type="nucleotide sequence ID" value="NZ_JBHLTG010000009.1"/>
</dbReference>
<dbReference type="Gene3D" id="1.10.10.10">
    <property type="entry name" value="Winged helix-like DNA-binding domain superfamily/Winged helix DNA-binding domain"/>
    <property type="match status" value="1"/>
</dbReference>
<sequence length="215" mass="24543">MTQYRDSSGRTLEDYPRPSVAVDTAVLTVPPDGRLSVVLVRDGDGWRLPGTFLHPDERLRDAALRSLRDKAGIVDLQPRLLEVFDDPDRDDRGWVLSVAHIAAAAPPRLTLDESTTRVAPVGGLPPLPYDHDRIVERAAEELRAEYRRLPDPARFLERPFTLRQLRKLHERVLGRDWHRDSFRRLMEPQVEATGEIEGGTVGRPARLWWHKDGSR</sequence>
<dbReference type="InterPro" id="IPR036388">
    <property type="entry name" value="WH-like_DNA-bd_sf"/>
</dbReference>
<evidence type="ECO:0000259" key="2">
    <source>
        <dbReference type="Pfam" id="PF21906"/>
    </source>
</evidence>
<dbReference type="Gene3D" id="3.90.79.10">
    <property type="entry name" value="Nucleoside Triphosphate Pyrophosphohydrolase"/>
    <property type="match status" value="1"/>
</dbReference>
<evidence type="ECO:0000313" key="4">
    <source>
        <dbReference type="Proteomes" id="UP001589896"/>
    </source>
</evidence>
<dbReference type="SUPFAM" id="SSF46785">
    <property type="entry name" value="Winged helix' DNA-binding domain"/>
    <property type="match status" value="1"/>
</dbReference>
<accession>A0ABV6RXQ2</accession>
<dbReference type="CDD" id="cd18873">
    <property type="entry name" value="NUDIX_NadM_like"/>
    <property type="match status" value="1"/>
</dbReference>
<feature type="domain" description="NrtR DNA-binding winged helix" evidence="2">
    <location>
        <begin position="154"/>
        <end position="208"/>
    </location>
</feature>
<dbReference type="Proteomes" id="UP001589896">
    <property type="component" value="Unassembled WGS sequence"/>
</dbReference>
<name>A0ABV6RXQ2_9GAMM</name>
<evidence type="ECO:0000259" key="1">
    <source>
        <dbReference type="Pfam" id="PF00293"/>
    </source>
</evidence>
<dbReference type="InterPro" id="IPR015797">
    <property type="entry name" value="NUDIX_hydrolase-like_dom_sf"/>
</dbReference>